<accession>A0A378LRU6</accession>
<dbReference type="PRINTS" id="PR00038">
    <property type="entry name" value="HTHLUXR"/>
</dbReference>
<dbReference type="EMBL" id="UGPB01000001">
    <property type="protein sequence ID" value="STY29685.1"/>
    <property type="molecule type" value="Genomic_DNA"/>
</dbReference>
<dbReference type="InterPro" id="IPR000792">
    <property type="entry name" value="Tscrpt_reg_LuxR_C"/>
</dbReference>
<dbReference type="SMART" id="SM00421">
    <property type="entry name" value="HTH_LUXR"/>
    <property type="match status" value="1"/>
</dbReference>
<dbReference type="Pfam" id="PF00196">
    <property type="entry name" value="GerE"/>
    <property type="match status" value="1"/>
</dbReference>
<dbReference type="Gene3D" id="1.10.10.10">
    <property type="entry name" value="Winged helix-like DNA-binding domain superfamily/Winged helix DNA-binding domain"/>
    <property type="match status" value="1"/>
</dbReference>
<proteinExistence type="predicted"/>
<evidence type="ECO:0000259" key="1">
    <source>
        <dbReference type="SMART" id="SM00421"/>
    </source>
</evidence>
<dbReference type="AlphaFoldDB" id="A0A378LRU6"/>
<feature type="domain" description="HTH luxR-type" evidence="1">
    <location>
        <begin position="220"/>
        <end position="277"/>
    </location>
</feature>
<dbReference type="RefSeq" id="WP_031565098.1">
    <property type="nucleotide sequence ID" value="NZ_CAAAIS010000001.1"/>
</dbReference>
<dbReference type="STRING" id="1122170.GCA_000701265_00603"/>
<evidence type="ECO:0000313" key="2">
    <source>
        <dbReference type="EMBL" id="STY29685.1"/>
    </source>
</evidence>
<keyword evidence="3" id="KW-1185">Reference proteome</keyword>
<name>A0A378LRU6_9GAMM</name>
<dbReference type="Proteomes" id="UP000255297">
    <property type="component" value="Unassembled WGS sequence"/>
</dbReference>
<organism evidence="2 3">
    <name type="scientific">Legionella wadsworthii</name>
    <dbReference type="NCBI Taxonomy" id="28088"/>
    <lineage>
        <taxon>Bacteria</taxon>
        <taxon>Pseudomonadati</taxon>
        <taxon>Pseudomonadota</taxon>
        <taxon>Gammaproteobacteria</taxon>
        <taxon>Legionellales</taxon>
        <taxon>Legionellaceae</taxon>
        <taxon>Legionella</taxon>
    </lineage>
</organism>
<reference evidence="2 3" key="1">
    <citation type="submission" date="2018-06" db="EMBL/GenBank/DDBJ databases">
        <authorList>
            <consortium name="Pathogen Informatics"/>
            <person name="Doyle S."/>
        </authorList>
    </citation>
    <scope>NUCLEOTIDE SEQUENCE [LARGE SCALE GENOMIC DNA]</scope>
    <source>
        <strain evidence="2 3">NCTC11532</strain>
    </source>
</reference>
<dbReference type="InterPro" id="IPR036388">
    <property type="entry name" value="WH-like_DNA-bd_sf"/>
</dbReference>
<gene>
    <name evidence="2" type="ORF">NCTC11532_01883</name>
</gene>
<protein>
    <submittedName>
        <fullName evidence="2">LuxR family transcriptional regulator</fullName>
    </submittedName>
</protein>
<evidence type="ECO:0000313" key="3">
    <source>
        <dbReference type="Proteomes" id="UP000255297"/>
    </source>
</evidence>
<dbReference type="OrthoDB" id="5650388at2"/>
<dbReference type="SUPFAM" id="SSF46894">
    <property type="entry name" value="C-terminal effector domain of the bipartite response regulators"/>
    <property type="match status" value="1"/>
</dbReference>
<dbReference type="GO" id="GO:0006355">
    <property type="term" value="P:regulation of DNA-templated transcription"/>
    <property type="evidence" value="ECO:0007669"/>
    <property type="project" value="InterPro"/>
</dbReference>
<sequence length="293" mass="34693">MLQFSRMKMYTVWLDNTYHSIFDESPICNWGYMYYDLTGNYLQLNSEQHLLNDLFHNELYAEQILSDIKILDHNYYSTNIVDDNLLAEKLKDVVIARGYTYYYDFIKRNNIPNKFSTEIVTLASISNPSEANNFILNNIEILGKICEDIAQKCRKLLTKENVLILPKDFMINVKELFENKKDTSLNFHNKILGYANKQKLSDFFDKTFDFTQLPFSFLACKELSLKEKEIIYLYYYGFSLPRIASILEISRRTVDKYLENIRRKLQCENSGQIIPSLLRFDNSIMCYIKKQNV</sequence>
<dbReference type="GO" id="GO:0003677">
    <property type="term" value="F:DNA binding"/>
    <property type="evidence" value="ECO:0007669"/>
    <property type="project" value="InterPro"/>
</dbReference>
<dbReference type="InterPro" id="IPR016032">
    <property type="entry name" value="Sig_transdc_resp-reg_C-effctor"/>
</dbReference>